<keyword evidence="2" id="KW-1185">Reference proteome</keyword>
<dbReference type="EMBL" id="JAVAMP010000031">
    <property type="protein sequence ID" value="MDP5277224.1"/>
    <property type="molecule type" value="Genomic_DNA"/>
</dbReference>
<gene>
    <name evidence="1" type="ORF">Q5Y73_24375</name>
</gene>
<evidence type="ECO:0000313" key="2">
    <source>
        <dbReference type="Proteomes" id="UP001231941"/>
    </source>
</evidence>
<protein>
    <submittedName>
        <fullName evidence="1">Uncharacterized protein</fullName>
    </submittedName>
</protein>
<accession>A0ABT9J6L0</accession>
<proteinExistence type="predicted"/>
<organism evidence="1 2">
    <name type="scientific">Chengkuizengella axinellae</name>
    <dbReference type="NCBI Taxonomy" id="3064388"/>
    <lineage>
        <taxon>Bacteria</taxon>
        <taxon>Bacillati</taxon>
        <taxon>Bacillota</taxon>
        <taxon>Bacilli</taxon>
        <taxon>Bacillales</taxon>
        <taxon>Paenibacillaceae</taxon>
        <taxon>Chengkuizengella</taxon>
    </lineage>
</organism>
<reference evidence="1 2" key="1">
    <citation type="submission" date="2023-08" db="EMBL/GenBank/DDBJ databases">
        <authorList>
            <person name="Park J.-S."/>
        </authorList>
    </citation>
    <scope>NUCLEOTIDE SEQUENCE [LARGE SCALE GENOMIC DNA]</scope>
    <source>
        <strain evidence="1 2">2205SS18-9</strain>
    </source>
</reference>
<sequence>MIKEMDIRCHLYGERFSPTKVEQLTGISLENKIEVGDILSNGRNKGTLSSDTFCCRPAFQNIFARIFLIPRSVYFLSQLDSNK</sequence>
<name>A0ABT9J6L0_9BACL</name>
<comment type="caution">
    <text evidence="1">The sequence shown here is derived from an EMBL/GenBank/DDBJ whole genome shotgun (WGS) entry which is preliminary data.</text>
</comment>
<dbReference type="RefSeq" id="WP_305994524.1">
    <property type="nucleotide sequence ID" value="NZ_JAVAMP010000031.1"/>
</dbReference>
<evidence type="ECO:0000313" key="1">
    <source>
        <dbReference type="EMBL" id="MDP5277224.1"/>
    </source>
</evidence>
<dbReference type="Proteomes" id="UP001231941">
    <property type="component" value="Unassembled WGS sequence"/>
</dbReference>